<dbReference type="PANTHER" id="PTHR21136">
    <property type="entry name" value="SNARE PROTEINS"/>
    <property type="match status" value="1"/>
</dbReference>
<reference evidence="6 7" key="1">
    <citation type="submission" date="2012-10" db="EMBL/GenBank/DDBJ databases">
        <authorList>
            <person name="Zafar N."/>
            <person name="Inman J."/>
            <person name="Hall N."/>
            <person name="Lorenzi H."/>
            <person name="Caler E."/>
        </authorList>
    </citation>
    <scope>NUCLEOTIDE SEQUENCE [LARGE SCALE GENOMIC DNA]</scope>
    <source>
        <strain evidence="6 7">IP1</strain>
    </source>
</reference>
<dbReference type="SMART" id="SM01270">
    <property type="entry name" value="Longin"/>
    <property type="match status" value="1"/>
</dbReference>
<comment type="similarity">
    <text evidence="1">Belongs to the synaptobrevin family.</text>
</comment>
<dbReference type="GeneID" id="14884552"/>
<sequence length="228" mass="26079">MEYEPGEVIIYACVATKDNILADYAEVSIPKLDSVLHEITKKVGDQPTSVIRQDNLIIHVHSHIQETSQLITIAVTGTNFPTDRCFDFLEDVSSSFAKMYERGQYEHCLERAFNPTFSVLVKQKMKHANDNNTITVTVLDNPQGEIITRTNDDISMLIDNDTRLDELHDQAKMLLQTTIDKENDSKLLRQRTFLTTSKMFFLLFILIIVVTFLIIWGACGITFEKCRN</sequence>
<dbReference type="Proteomes" id="UP000014680">
    <property type="component" value="Unassembled WGS sequence"/>
</dbReference>
<dbReference type="InterPro" id="IPR011012">
    <property type="entry name" value="Longin-like_dom_sf"/>
</dbReference>
<dbReference type="SUPFAM" id="SSF64356">
    <property type="entry name" value="SNARE-like"/>
    <property type="match status" value="1"/>
</dbReference>
<dbReference type="Gene3D" id="3.30.450.50">
    <property type="entry name" value="Longin domain"/>
    <property type="match status" value="1"/>
</dbReference>
<dbReference type="Gene3D" id="1.20.5.110">
    <property type="match status" value="1"/>
</dbReference>
<dbReference type="InterPro" id="IPR010908">
    <property type="entry name" value="Longin_dom"/>
</dbReference>
<keyword evidence="4" id="KW-1133">Transmembrane helix</keyword>
<dbReference type="VEuPathDB" id="AmoebaDB:EIN_408250"/>
<evidence type="ECO:0000313" key="7">
    <source>
        <dbReference type="Proteomes" id="UP000014680"/>
    </source>
</evidence>
<evidence type="ECO:0000256" key="3">
    <source>
        <dbReference type="ARBA" id="ARBA00046280"/>
    </source>
</evidence>
<evidence type="ECO:0000256" key="2">
    <source>
        <dbReference type="ARBA" id="ARBA00023136"/>
    </source>
</evidence>
<dbReference type="InterPro" id="IPR051097">
    <property type="entry name" value="Synaptobrevin-like_transport"/>
</dbReference>
<accession>A0A0A1TWN1</accession>
<name>A0A0A1TWN1_ENTIV</name>
<evidence type="ECO:0000259" key="5">
    <source>
        <dbReference type="PROSITE" id="PS50859"/>
    </source>
</evidence>
<gene>
    <name evidence="6" type="ORF">EIN_408250</name>
</gene>
<feature type="domain" description="Longin" evidence="5">
    <location>
        <begin position="9"/>
        <end position="121"/>
    </location>
</feature>
<protein>
    <submittedName>
        <fullName evidence="6">Vesicle-associated membrane protein, putative</fullName>
    </submittedName>
</protein>
<evidence type="ECO:0000256" key="1">
    <source>
        <dbReference type="ARBA" id="ARBA00008025"/>
    </source>
</evidence>
<keyword evidence="7" id="KW-1185">Reference proteome</keyword>
<dbReference type="KEGG" id="eiv:EIN_408250"/>
<keyword evidence="2 4" id="KW-0472">Membrane</keyword>
<dbReference type="GO" id="GO:0012505">
    <property type="term" value="C:endomembrane system"/>
    <property type="evidence" value="ECO:0007669"/>
    <property type="project" value="UniProtKB-SubCell"/>
</dbReference>
<dbReference type="RefSeq" id="XP_004184922.1">
    <property type="nucleotide sequence ID" value="XM_004184874.1"/>
</dbReference>
<dbReference type="AlphaFoldDB" id="A0A0A1TWN1"/>
<dbReference type="EMBL" id="KB207048">
    <property type="protein sequence ID" value="ELP85576.1"/>
    <property type="molecule type" value="Genomic_DNA"/>
</dbReference>
<dbReference type="PROSITE" id="PS50859">
    <property type="entry name" value="LONGIN"/>
    <property type="match status" value="1"/>
</dbReference>
<proteinExistence type="inferred from homology"/>
<evidence type="ECO:0000313" key="6">
    <source>
        <dbReference type="EMBL" id="ELP85576.1"/>
    </source>
</evidence>
<dbReference type="OrthoDB" id="248747at2759"/>
<dbReference type="GO" id="GO:0030659">
    <property type="term" value="C:cytoplasmic vesicle membrane"/>
    <property type="evidence" value="ECO:0007669"/>
    <property type="project" value="UniProtKB-SubCell"/>
</dbReference>
<comment type="subcellular location">
    <subcellularLocation>
        <location evidence="3">Endomembrane system</location>
        <topology evidence="3">Single-pass type IV membrane protein</topology>
    </subcellularLocation>
</comment>
<feature type="transmembrane region" description="Helical" evidence="4">
    <location>
        <begin position="199"/>
        <end position="223"/>
    </location>
</feature>
<organism evidence="6 7">
    <name type="scientific">Entamoeba invadens IP1</name>
    <dbReference type="NCBI Taxonomy" id="370355"/>
    <lineage>
        <taxon>Eukaryota</taxon>
        <taxon>Amoebozoa</taxon>
        <taxon>Evosea</taxon>
        <taxon>Archamoebae</taxon>
        <taxon>Mastigamoebida</taxon>
        <taxon>Entamoebidae</taxon>
        <taxon>Entamoeba</taxon>
    </lineage>
</organism>
<dbReference type="PANTHER" id="PTHR21136:SF168">
    <property type="entry name" value="VESICLE-ASSOCIATED MEMBRANE PROTEIN 9"/>
    <property type="match status" value="1"/>
</dbReference>
<keyword evidence="4" id="KW-0812">Transmembrane</keyword>
<evidence type="ECO:0000256" key="4">
    <source>
        <dbReference type="SAM" id="Phobius"/>
    </source>
</evidence>